<name>A0ABV6L5D5_9SPHI</name>
<dbReference type="EMBL" id="JBHLTS010000021">
    <property type="protein sequence ID" value="MFC0514664.1"/>
    <property type="molecule type" value="Genomic_DNA"/>
</dbReference>
<gene>
    <name evidence="1" type="ORF">ACFFGT_10645</name>
</gene>
<dbReference type="Proteomes" id="UP001589828">
    <property type="component" value="Unassembled WGS sequence"/>
</dbReference>
<comment type="caution">
    <text evidence="1">The sequence shown here is derived from an EMBL/GenBank/DDBJ whole genome shotgun (WGS) entry which is preliminary data.</text>
</comment>
<protein>
    <submittedName>
        <fullName evidence="1">Uncharacterized protein</fullName>
    </submittedName>
</protein>
<reference evidence="1 2" key="1">
    <citation type="submission" date="2024-09" db="EMBL/GenBank/DDBJ databases">
        <authorList>
            <person name="Sun Q."/>
            <person name="Mori K."/>
        </authorList>
    </citation>
    <scope>NUCLEOTIDE SEQUENCE [LARGE SCALE GENOMIC DNA]</scope>
    <source>
        <strain evidence="1 2">NCAIM B.02415</strain>
    </source>
</reference>
<evidence type="ECO:0000313" key="1">
    <source>
        <dbReference type="EMBL" id="MFC0514664.1"/>
    </source>
</evidence>
<accession>A0ABV6L5D5</accession>
<dbReference type="RefSeq" id="WP_377022508.1">
    <property type="nucleotide sequence ID" value="NZ_JBHLTS010000021.1"/>
</dbReference>
<proteinExistence type="predicted"/>
<keyword evidence="2" id="KW-1185">Reference proteome</keyword>
<sequence>MKREERKFKLAANKNDENFEDIEREKEKKMLNLIVEIIVKATLREYYETCDQIFKV</sequence>
<organism evidence="1 2">
    <name type="scientific">Mucilaginibacter angelicae</name>
    <dbReference type="NCBI Taxonomy" id="869718"/>
    <lineage>
        <taxon>Bacteria</taxon>
        <taxon>Pseudomonadati</taxon>
        <taxon>Bacteroidota</taxon>
        <taxon>Sphingobacteriia</taxon>
        <taxon>Sphingobacteriales</taxon>
        <taxon>Sphingobacteriaceae</taxon>
        <taxon>Mucilaginibacter</taxon>
    </lineage>
</organism>
<evidence type="ECO:0000313" key="2">
    <source>
        <dbReference type="Proteomes" id="UP001589828"/>
    </source>
</evidence>